<keyword evidence="3 5" id="KW-1133">Transmembrane helix</keyword>
<feature type="transmembrane region" description="Helical" evidence="5">
    <location>
        <begin position="132"/>
        <end position="153"/>
    </location>
</feature>
<evidence type="ECO:0000256" key="1">
    <source>
        <dbReference type="ARBA" id="ARBA00004141"/>
    </source>
</evidence>
<protein>
    <submittedName>
        <fullName evidence="7">YIP1 family protein</fullName>
    </submittedName>
</protein>
<feature type="transmembrane region" description="Helical" evidence="5">
    <location>
        <begin position="173"/>
        <end position="200"/>
    </location>
</feature>
<feature type="transmembrane region" description="Helical" evidence="5">
    <location>
        <begin position="207"/>
        <end position="228"/>
    </location>
</feature>
<dbReference type="Proteomes" id="UP000724672">
    <property type="component" value="Unassembled WGS sequence"/>
</dbReference>
<dbReference type="GO" id="GO:0016020">
    <property type="term" value="C:membrane"/>
    <property type="evidence" value="ECO:0007669"/>
    <property type="project" value="UniProtKB-SubCell"/>
</dbReference>
<organism evidence="7 8">
    <name type="scientific">Anaeromonas frigoriresistens</name>
    <dbReference type="NCBI Taxonomy" id="2683708"/>
    <lineage>
        <taxon>Bacteria</taxon>
        <taxon>Bacillati</taxon>
        <taxon>Bacillota</taxon>
        <taxon>Tissierellia</taxon>
        <taxon>Tissierellales</taxon>
        <taxon>Thermohalobacteraceae</taxon>
        <taxon>Anaeromonas</taxon>
    </lineage>
</organism>
<evidence type="ECO:0000313" key="8">
    <source>
        <dbReference type="Proteomes" id="UP000724672"/>
    </source>
</evidence>
<dbReference type="InterPro" id="IPR006977">
    <property type="entry name" value="Yip1_dom"/>
</dbReference>
<gene>
    <name evidence="7" type="ORF">GOQ27_06455</name>
</gene>
<proteinExistence type="predicted"/>
<dbReference type="EMBL" id="WSFT01000028">
    <property type="protein sequence ID" value="MBS4538095.1"/>
    <property type="molecule type" value="Genomic_DNA"/>
</dbReference>
<accession>A0A942UU86</accession>
<evidence type="ECO:0000259" key="6">
    <source>
        <dbReference type="Pfam" id="PF04893"/>
    </source>
</evidence>
<comment type="subcellular location">
    <subcellularLocation>
        <location evidence="1">Membrane</location>
        <topology evidence="1">Multi-pass membrane protein</topology>
    </subcellularLocation>
</comment>
<feature type="transmembrane region" description="Helical" evidence="5">
    <location>
        <begin position="87"/>
        <end position="120"/>
    </location>
</feature>
<evidence type="ECO:0000256" key="4">
    <source>
        <dbReference type="ARBA" id="ARBA00023136"/>
    </source>
</evidence>
<evidence type="ECO:0000256" key="3">
    <source>
        <dbReference type="ARBA" id="ARBA00022989"/>
    </source>
</evidence>
<name>A0A942UU86_9FIRM</name>
<dbReference type="RefSeq" id="WP_203366017.1">
    <property type="nucleotide sequence ID" value="NZ_WSFT01000028.1"/>
</dbReference>
<feature type="transmembrane region" description="Helical" evidence="5">
    <location>
        <begin position="42"/>
        <end position="62"/>
    </location>
</feature>
<dbReference type="AlphaFoldDB" id="A0A942UU86"/>
<dbReference type="Pfam" id="PF04893">
    <property type="entry name" value="Yip1"/>
    <property type="match status" value="1"/>
</dbReference>
<evidence type="ECO:0000313" key="7">
    <source>
        <dbReference type="EMBL" id="MBS4538095.1"/>
    </source>
</evidence>
<feature type="domain" description="Yip1" evidence="6">
    <location>
        <begin position="25"/>
        <end position="222"/>
    </location>
</feature>
<sequence>MSDNFNEFEDYSDVTELKWWEKVRDVFIDPKRLFKSLKFYPNLKLSIFVIVITTVLTAFLQINSEEFINNVLKSMGGTTPSGSTLNAYVYITIALIPLVPLFVIFFKAFMISGLAVLAGGDSDYTDAMVVTTYAYIPVAVGTLVLAVIAYLLGTNPIELSLAQILPESMAGGLVYGIALRMDILVIWYQVLSLIGTSYIFEISRKKALIPVILPWIIWIIFSAGLHVLSYGGMI</sequence>
<reference evidence="7" key="1">
    <citation type="submission" date="2019-12" db="EMBL/GenBank/DDBJ databases">
        <title>Clostridiaceae gen. nov. sp. nov., isolated from sediment in Xinjiang, China.</title>
        <authorList>
            <person name="Zhang R."/>
        </authorList>
    </citation>
    <scope>NUCLEOTIDE SEQUENCE</scope>
    <source>
        <strain evidence="7">D2Q-11</strain>
    </source>
</reference>
<keyword evidence="8" id="KW-1185">Reference proteome</keyword>
<evidence type="ECO:0000256" key="2">
    <source>
        <dbReference type="ARBA" id="ARBA00022692"/>
    </source>
</evidence>
<comment type="caution">
    <text evidence="7">The sequence shown here is derived from an EMBL/GenBank/DDBJ whole genome shotgun (WGS) entry which is preliminary data.</text>
</comment>
<evidence type="ECO:0000256" key="5">
    <source>
        <dbReference type="SAM" id="Phobius"/>
    </source>
</evidence>
<keyword evidence="4 5" id="KW-0472">Membrane</keyword>
<keyword evidence="2 5" id="KW-0812">Transmembrane</keyword>